<dbReference type="Proteomes" id="UP001516400">
    <property type="component" value="Unassembled WGS sequence"/>
</dbReference>
<evidence type="ECO:0000259" key="2">
    <source>
        <dbReference type="Pfam" id="PF02866"/>
    </source>
</evidence>
<comment type="caution">
    <text evidence="3">The sequence shown here is derived from an EMBL/GenBank/DDBJ whole genome shotgun (WGS) entry which is preliminary data.</text>
</comment>
<name>A0ABD2NG45_9CUCU</name>
<keyword evidence="4" id="KW-1185">Reference proteome</keyword>
<evidence type="ECO:0000256" key="1">
    <source>
        <dbReference type="ARBA" id="ARBA00023002"/>
    </source>
</evidence>
<feature type="domain" description="Lactate/malate dehydrogenase C-terminal" evidence="2">
    <location>
        <begin position="411"/>
        <end position="466"/>
    </location>
</feature>
<accession>A0ABD2NG45</accession>
<protein>
    <recommendedName>
        <fullName evidence="2">Lactate/malate dehydrogenase C-terminal domain-containing protein</fullName>
    </recommendedName>
</protein>
<proteinExistence type="predicted"/>
<reference evidence="3 4" key="1">
    <citation type="journal article" date="2021" name="BMC Biol.">
        <title>Horizontally acquired antibacterial genes associated with adaptive radiation of ladybird beetles.</title>
        <authorList>
            <person name="Li H.S."/>
            <person name="Tang X.F."/>
            <person name="Huang Y.H."/>
            <person name="Xu Z.Y."/>
            <person name="Chen M.L."/>
            <person name="Du X.Y."/>
            <person name="Qiu B.Y."/>
            <person name="Chen P.T."/>
            <person name="Zhang W."/>
            <person name="Slipinski A."/>
            <person name="Escalona H.E."/>
            <person name="Waterhouse R.M."/>
            <person name="Zwick A."/>
            <person name="Pang H."/>
        </authorList>
    </citation>
    <scope>NUCLEOTIDE SEQUENCE [LARGE SCALE GENOMIC DNA]</scope>
    <source>
        <strain evidence="3">SYSU2018</strain>
    </source>
</reference>
<dbReference type="SUPFAM" id="SSF56327">
    <property type="entry name" value="LDH C-terminal domain-like"/>
    <property type="match status" value="1"/>
</dbReference>
<dbReference type="InterPro" id="IPR010945">
    <property type="entry name" value="Malate_DH_type2"/>
</dbReference>
<evidence type="ECO:0000313" key="3">
    <source>
        <dbReference type="EMBL" id="KAL3277628.1"/>
    </source>
</evidence>
<dbReference type="Pfam" id="PF02866">
    <property type="entry name" value="Ldh_1_C"/>
    <property type="match status" value="1"/>
</dbReference>
<keyword evidence="1" id="KW-0560">Oxidoreductase</keyword>
<dbReference type="InterPro" id="IPR015955">
    <property type="entry name" value="Lactate_DH/Glyco_Ohase_4_C"/>
</dbReference>
<gene>
    <name evidence="3" type="ORF">HHI36_012969</name>
</gene>
<dbReference type="InterPro" id="IPR022383">
    <property type="entry name" value="Lactate/malate_DH_C"/>
</dbReference>
<dbReference type="PANTHER" id="PTHR23382">
    <property type="entry name" value="MALATE DEHYDROGENASE"/>
    <property type="match status" value="1"/>
</dbReference>
<evidence type="ECO:0000313" key="4">
    <source>
        <dbReference type="Proteomes" id="UP001516400"/>
    </source>
</evidence>
<dbReference type="Gene3D" id="3.40.50.720">
    <property type="entry name" value="NAD(P)-binding Rossmann-like Domain"/>
    <property type="match status" value="1"/>
</dbReference>
<organism evidence="3 4">
    <name type="scientific">Cryptolaemus montrouzieri</name>
    <dbReference type="NCBI Taxonomy" id="559131"/>
    <lineage>
        <taxon>Eukaryota</taxon>
        <taxon>Metazoa</taxon>
        <taxon>Ecdysozoa</taxon>
        <taxon>Arthropoda</taxon>
        <taxon>Hexapoda</taxon>
        <taxon>Insecta</taxon>
        <taxon>Pterygota</taxon>
        <taxon>Neoptera</taxon>
        <taxon>Endopterygota</taxon>
        <taxon>Coleoptera</taxon>
        <taxon>Polyphaga</taxon>
        <taxon>Cucujiformia</taxon>
        <taxon>Coccinelloidea</taxon>
        <taxon>Coccinellidae</taxon>
        <taxon>Scymninae</taxon>
        <taxon>Scymnini</taxon>
        <taxon>Cryptolaemus</taxon>
    </lineage>
</organism>
<dbReference type="GO" id="GO:0016491">
    <property type="term" value="F:oxidoreductase activity"/>
    <property type="evidence" value="ECO:0007669"/>
    <property type="project" value="UniProtKB-KW"/>
</dbReference>
<dbReference type="Gene3D" id="3.90.110.10">
    <property type="entry name" value="Lactate dehydrogenase/glycoside hydrolase, family 4, C-terminal"/>
    <property type="match status" value="1"/>
</dbReference>
<sequence length="480" mass="54717">MPHFVIAGKANCPLFVHAIRIAHYLSDHLPEIDIKKQEFLDEEWNKFLLEINQANSWYVTKSPLIWKEIAFAGGKPHLIGGLSEFWEYIDDYYGAKTFLNKQAVEQMCLENLEAYHNKNSASIEEAAKSSAIGIFGFNNNYAQMLLPELFDVPDLFRNKVIIRIYDPESLRDILVEDDVMEVIEGYRNGILSKVCYELVFCMTLSDFVRSSDVILITEDYSQEDSEDRSSWLKRCSVEMFELANEINDVGMPHLKIICCHLGPTCFTATTLTKYVSPLRQHNIVAVTAQEGLKALNSVSKLTGIPTASLGAPPVWGFVGLDQFVDVQGIIVMQNFITPYRRAIKNIVGSTLPQKKTTKQLRFLSCTVDPKDVMNDMIIRCNLYNKLERSSSLPLLRATLHLLKLWFCPRQNSDEIISLGIFSTGTFGIPNKIVFSQPVTLNDKKVWTPYENIPILNRSRNEIRKCVEFTEGLILMIRDCF</sequence>
<dbReference type="AlphaFoldDB" id="A0ABD2NG45"/>
<dbReference type="EMBL" id="JABFTP020000103">
    <property type="protein sequence ID" value="KAL3277628.1"/>
    <property type="molecule type" value="Genomic_DNA"/>
</dbReference>